<evidence type="ECO:0000313" key="2">
    <source>
        <dbReference type="EMBL" id="KAG5373898.1"/>
    </source>
</evidence>
<evidence type="ECO:0000313" key="3">
    <source>
        <dbReference type="Proteomes" id="UP000823674"/>
    </source>
</evidence>
<gene>
    <name evidence="2" type="primary">A03p016360.1_BraROA</name>
    <name evidence="2" type="ORF">IGI04_042784</name>
</gene>
<accession>A0ABQ7KHH8</accession>
<evidence type="ECO:0000256" key="1">
    <source>
        <dbReference type="SAM" id="MobiDB-lite"/>
    </source>
</evidence>
<dbReference type="Proteomes" id="UP000823674">
    <property type="component" value="Unassembled WGS sequence"/>
</dbReference>
<reference evidence="2 3" key="1">
    <citation type="submission" date="2021-03" db="EMBL/GenBank/DDBJ databases">
        <authorList>
            <person name="King G.J."/>
            <person name="Bancroft I."/>
            <person name="Baten A."/>
            <person name="Bloomfield J."/>
            <person name="Borpatragohain P."/>
            <person name="He Z."/>
            <person name="Irish N."/>
            <person name="Irwin J."/>
            <person name="Liu K."/>
            <person name="Mauleon R.P."/>
            <person name="Moore J."/>
            <person name="Morris R."/>
            <person name="Ostergaard L."/>
            <person name="Wang B."/>
            <person name="Wells R."/>
        </authorList>
    </citation>
    <scope>NUCLEOTIDE SEQUENCE [LARGE SCALE GENOMIC DNA]</scope>
    <source>
        <strain evidence="2">R-o-18</strain>
        <tissue evidence="2">Leaf</tissue>
    </source>
</reference>
<keyword evidence="3" id="KW-1185">Reference proteome</keyword>
<proteinExistence type="predicted"/>
<organism evidence="2 3">
    <name type="scientific">Brassica rapa subsp. trilocularis</name>
    <dbReference type="NCBI Taxonomy" id="1813537"/>
    <lineage>
        <taxon>Eukaryota</taxon>
        <taxon>Viridiplantae</taxon>
        <taxon>Streptophyta</taxon>
        <taxon>Embryophyta</taxon>
        <taxon>Tracheophyta</taxon>
        <taxon>Spermatophyta</taxon>
        <taxon>Magnoliopsida</taxon>
        <taxon>eudicotyledons</taxon>
        <taxon>Gunneridae</taxon>
        <taxon>Pentapetalae</taxon>
        <taxon>rosids</taxon>
        <taxon>malvids</taxon>
        <taxon>Brassicales</taxon>
        <taxon>Brassicaceae</taxon>
        <taxon>Brassiceae</taxon>
        <taxon>Brassica</taxon>
    </lineage>
</organism>
<protein>
    <submittedName>
        <fullName evidence="2">Uncharacterized protein</fullName>
    </submittedName>
</protein>
<dbReference type="EMBL" id="JADBGQ010000075">
    <property type="protein sequence ID" value="KAG5373898.1"/>
    <property type="molecule type" value="Genomic_DNA"/>
</dbReference>
<feature type="region of interest" description="Disordered" evidence="1">
    <location>
        <begin position="63"/>
        <end position="84"/>
    </location>
</feature>
<comment type="caution">
    <text evidence="2">The sequence shown here is derived from an EMBL/GenBank/DDBJ whole genome shotgun (WGS) entry which is preliminary data.</text>
</comment>
<sequence length="84" mass="9157">MPTAPVTATCGSTRRLDPLISLLHLHMDCNSNAKTHPSTAIRLWRTLSSQIVRATIPSGPIGIRSMSMTARPRQSVHDTSFMAT</sequence>
<name>A0ABQ7KHH8_BRACM</name>